<dbReference type="EMBL" id="WVTA01000004">
    <property type="protein sequence ID" value="KAK3213554.1"/>
    <property type="molecule type" value="Genomic_DNA"/>
</dbReference>
<accession>A0AAN6M2K5</accession>
<sequence>MNSSGSRDPPAQGLNFPGSFFLLSNEADEFQCPTPRHAGLLQMFPKEHHLWIGSAPWLWTTIARPVTDEVFSQSYLPKRSKTLASIEKLPNELLDQILTYIQDDKKDVLAWGLSSHFIWSYVLGLIHKEQEQFTSMWTGKELGFYGYIPTSDEGVFQCRSVWDRRPAVTNAPDFLETYNVDERKMSDVIQSSVQRWSEVFDIIKFFSRSAAAGWVKISEADWKNIEHDLFFDKYPQDRVWVLRNLTTSEFIRSDKLQPSARKSSEHVRPKLPSKSSTLSRMLKPFSSRGTGGKELLANPEPVEPFDTSPLTFAQIFLVLTCHSDLPSHHEIIFGFHDGRWRGHGFDIVPLKTHTAETNESSWADVSELAVDDVANLRYWVQRLNGDGDSCLKSLRPHVEADRNMYHNWEGLEAPLLVNRPKGKWMLKRPMETGILMLANKP</sequence>
<dbReference type="Proteomes" id="UP001280581">
    <property type="component" value="Unassembled WGS sequence"/>
</dbReference>
<evidence type="ECO:0000256" key="1">
    <source>
        <dbReference type="SAM" id="MobiDB-lite"/>
    </source>
</evidence>
<proteinExistence type="predicted"/>
<dbReference type="AlphaFoldDB" id="A0AAN6M2K5"/>
<gene>
    <name evidence="2" type="ORF">GRF29_28g246449</name>
</gene>
<comment type="caution">
    <text evidence="2">The sequence shown here is derived from an EMBL/GenBank/DDBJ whole genome shotgun (WGS) entry which is preliminary data.</text>
</comment>
<evidence type="ECO:0000313" key="3">
    <source>
        <dbReference type="Proteomes" id="UP001280581"/>
    </source>
</evidence>
<evidence type="ECO:0000313" key="2">
    <source>
        <dbReference type="EMBL" id="KAK3213554.1"/>
    </source>
</evidence>
<name>A0AAN6M2K5_9PLEO</name>
<reference evidence="2 3" key="1">
    <citation type="submission" date="2021-02" db="EMBL/GenBank/DDBJ databases">
        <title>Genome assembly of Pseudopithomyces chartarum.</title>
        <authorList>
            <person name="Jauregui R."/>
            <person name="Singh J."/>
            <person name="Voisey C."/>
        </authorList>
    </citation>
    <scope>NUCLEOTIDE SEQUENCE [LARGE SCALE GENOMIC DNA]</scope>
    <source>
        <strain evidence="2 3">AGR01</strain>
    </source>
</reference>
<keyword evidence="3" id="KW-1185">Reference proteome</keyword>
<protein>
    <submittedName>
        <fullName evidence="2">Uncharacterized protein</fullName>
    </submittedName>
</protein>
<organism evidence="2 3">
    <name type="scientific">Pseudopithomyces chartarum</name>
    <dbReference type="NCBI Taxonomy" id="1892770"/>
    <lineage>
        <taxon>Eukaryota</taxon>
        <taxon>Fungi</taxon>
        <taxon>Dikarya</taxon>
        <taxon>Ascomycota</taxon>
        <taxon>Pezizomycotina</taxon>
        <taxon>Dothideomycetes</taxon>
        <taxon>Pleosporomycetidae</taxon>
        <taxon>Pleosporales</taxon>
        <taxon>Massarineae</taxon>
        <taxon>Didymosphaeriaceae</taxon>
        <taxon>Pseudopithomyces</taxon>
    </lineage>
</organism>
<feature type="region of interest" description="Disordered" evidence="1">
    <location>
        <begin position="256"/>
        <end position="278"/>
    </location>
</feature>